<dbReference type="InterPro" id="IPR055128">
    <property type="entry name" value="HypF_C_2"/>
</dbReference>
<comment type="caution">
    <text evidence="12">The sequence shown here is derived from an EMBL/GenBank/DDBJ whole genome shotgun (WGS) entry which is preliminary data.</text>
</comment>
<name>A0A7C1NBN8_UNCW3</name>
<dbReference type="GO" id="GO:0008270">
    <property type="term" value="F:zinc ion binding"/>
    <property type="evidence" value="ECO:0007669"/>
    <property type="project" value="UniProtKB-KW"/>
</dbReference>
<evidence type="ECO:0000256" key="9">
    <source>
        <dbReference type="PROSITE-ProRule" id="PRU00520"/>
    </source>
</evidence>
<evidence type="ECO:0000313" key="13">
    <source>
        <dbReference type="EMBL" id="HFJ54078.1"/>
    </source>
</evidence>
<comment type="catalytic activity">
    <reaction evidence="7">
        <text>C-terminal L-cysteinyl-[HypE protein] + carbamoyl phosphate + ATP + H2O = C-terminal S-carboxamide-L-cysteinyl-[HypE protein] + AMP + phosphate + diphosphate + H(+)</text>
        <dbReference type="Rhea" id="RHEA:55636"/>
        <dbReference type="Rhea" id="RHEA-COMP:14247"/>
        <dbReference type="Rhea" id="RHEA-COMP:14392"/>
        <dbReference type="ChEBI" id="CHEBI:15377"/>
        <dbReference type="ChEBI" id="CHEBI:15378"/>
        <dbReference type="ChEBI" id="CHEBI:30616"/>
        <dbReference type="ChEBI" id="CHEBI:33019"/>
        <dbReference type="ChEBI" id="CHEBI:43474"/>
        <dbReference type="ChEBI" id="CHEBI:58228"/>
        <dbReference type="ChEBI" id="CHEBI:76913"/>
        <dbReference type="ChEBI" id="CHEBI:139126"/>
        <dbReference type="ChEBI" id="CHEBI:456215"/>
    </reaction>
</comment>
<evidence type="ECO:0000256" key="5">
    <source>
        <dbReference type="ARBA" id="ARBA00022771"/>
    </source>
</evidence>
<evidence type="ECO:0000259" key="10">
    <source>
        <dbReference type="PROSITE" id="PS51160"/>
    </source>
</evidence>
<dbReference type="SUPFAM" id="SSF55821">
    <property type="entry name" value="YrdC/RibB"/>
    <property type="match status" value="1"/>
</dbReference>
<dbReference type="PROSITE" id="PS51163">
    <property type="entry name" value="YRDC"/>
    <property type="match status" value="1"/>
</dbReference>
<feature type="active site" evidence="9">
    <location>
        <position position="41"/>
    </location>
</feature>
<dbReference type="GO" id="GO:0003725">
    <property type="term" value="F:double-stranded RNA binding"/>
    <property type="evidence" value="ECO:0007669"/>
    <property type="project" value="InterPro"/>
</dbReference>
<dbReference type="UniPathway" id="UPA00335"/>
<comment type="similarity">
    <text evidence="2 8">Belongs to the carbamoyltransferase HypF family.</text>
</comment>
<dbReference type="EMBL" id="DSLG01000004">
    <property type="protein sequence ID" value="HEA87252.1"/>
    <property type="molecule type" value="Genomic_DNA"/>
</dbReference>
<comment type="pathway">
    <text evidence="1">Protein modification; [NiFe] hydrogenase maturation.</text>
</comment>
<dbReference type="GO" id="GO:0016743">
    <property type="term" value="F:carboxyl- or carbamoyltransferase activity"/>
    <property type="evidence" value="ECO:0007669"/>
    <property type="project" value="UniProtKB-UniRule"/>
</dbReference>
<dbReference type="GO" id="GO:0003998">
    <property type="term" value="F:acylphosphatase activity"/>
    <property type="evidence" value="ECO:0007669"/>
    <property type="project" value="UniProtKB-EC"/>
</dbReference>
<dbReference type="InterPro" id="IPR011125">
    <property type="entry name" value="Znf_HypF"/>
</dbReference>
<dbReference type="Gene3D" id="3.90.870.50">
    <property type="match status" value="1"/>
</dbReference>
<evidence type="ECO:0000313" key="12">
    <source>
        <dbReference type="EMBL" id="HEA87252.1"/>
    </source>
</evidence>
<dbReference type="Pfam" id="PF07503">
    <property type="entry name" value="zf-HYPF"/>
    <property type="match status" value="2"/>
</dbReference>
<evidence type="ECO:0000256" key="8">
    <source>
        <dbReference type="PIRNR" id="PIRNR006256"/>
    </source>
</evidence>
<dbReference type="PANTHER" id="PTHR42959:SF1">
    <property type="entry name" value="CARBAMOYLTRANSFERASE HYPF"/>
    <property type="match status" value="1"/>
</dbReference>
<keyword evidence="9" id="KW-0378">Hydrolase</keyword>
<keyword evidence="3" id="KW-0436">Ligase</keyword>
<reference evidence="12" key="1">
    <citation type="journal article" date="2020" name="mSystems">
        <title>Genome- and Community-Level Interaction Insights into Carbon Utilization and Element Cycling Functions of Hydrothermarchaeota in Hydrothermal Sediment.</title>
        <authorList>
            <person name="Zhou Z."/>
            <person name="Liu Y."/>
            <person name="Xu W."/>
            <person name="Pan J."/>
            <person name="Luo Z.H."/>
            <person name="Li M."/>
        </authorList>
    </citation>
    <scope>NUCLEOTIDE SEQUENCE [LARGE SCALE GENOMIC DNA]</scope>
    <source>
        <strain evidence="12">SpSt-265</strain>
        <strain evidence="13">SpSt-465</strain>
    </source>
</reference>
<dbReference type="InterPro" id="IPR004421">
    <property type="entry name" value="Carbamoyltransferase_HypF"/>
</dbReference>
<accession>A0A7C1NBN8</accession>
<dbReference type="InterPro" id="IPR051060">
    <property type="entry name" value="Carbamoyltrans_HypF-like"/>
</dbReference>
<dbReference type="Gene3D" id="3.30.420.40">
    <property type="match status" value="1"/>
</dbReference>
<dbReference type="Pfam" id="PF22521">
    <property type="entry name" value="HypF_C_2"/>
    <property type="match status" value="1"/>
</dbReference>
<organism evidence="12">
    <name type="scientific">candidate division WOR-3 bacterium</name>
    <dbReference type="NCBI Taxonomy" id="2052148"/>
    <lineage>
        <taxon>Bacteria</taxon>
        <taxon>Bacteria division WOR-3</taxon>
    </lineage>
</organism>
<keyword evidence="4" id="KW-0479">Metal-binding</keyword>
<dbReference type="Pfam" id="PF01300">
    <property type="entry name" value="Sua5_yciO_yrdC"/>
    <property type="match status" value="1"/>
</dbReference>
<keyword evidence="6" id="KW-0862">Zinc</keyword>
<dbReference type="EC" id="6.2.-.-" evidence="8"/>
<gene>
    <name evidence="12" type="primary">hypF</name>
    <name evidence="12" type="ORF">ENP94_04485</name>
    <name evidence="13" type="ORF">ENS16_05260</name>
</gene>
<protein>
    <recommendedName>
        <fullName evidence="8">Carbamoyltransferase</fullName>
        <ecNumber evidence="8">6.2.-.-</ecNumber>
    </recommendedName>
</protein>
<proteinExistence type="inferred from homology"/>
<dbReference type="PANTHER" id="PTHR42959">
    <property type="entry name" value="CARBAMOYLTRANSFERASE"/>
    <property type="match status" value="1"/>
</dbReference>
<feature type="active site" evidence="9">
    <location>
        <position position="23"/>
    </location>
</feature>
<evidence type="ECO:0000256" key="1">
    <source>
        <dbReference type="ARBA" id="ARBA00004711"/>
    </source>
</evidence>
<dbReference type="InterPro" id="IPR001792">
    <property type="entry name" value="Acylphosphatase-like_dom"/>
</dbReference>
<sequence length="761" mass="83807">MGDQLRTTLEITVTGQVQGIGFRPYIYRLAKRLGIRGTVTNTRAGVTILAQGRGANRLLAHLQKHPPRLALISEIRVRTVRKPPCSGFDIIPSPTSPAKPGVEVLPDLATCSACRRELTDPHNRRYLYPFINCTQCGPRYTIILQLPYDRERTTMRKFRMCEECQKEYLSPANRRFHAEPIACPRCGPAVQLLNKKGRPISCDPIDKAARLILGGKILAVKGLGGFHLCCDARNDLAVRRLRRLKGRDQKPFALMVESLTAVRNICHLPAGAGRLLRSPAAPIVLLPKRKPAKARLAPLIAPHNPAYGILLPYTPLHLLIFKSLKKYQVKPPVLIMTSANVSDEPIAASEEELFNRSGLFDYVLTHNREIANRCDDSVIQAETANAIMVRRSRGYTPRPLHLSRVFHVKHPTLAVGADSKNCFALAAGGRVFAGPHIGELETAAAERFFLAALQRLTDWTGIKPARVVCDLHPDYSSVRLAETLSRKFQLPLKRVQHHYAHILSVMAEHGLRGPVLGLAADGTGYGLDRAIWGCEFLLINPDRTWKRLGHLAYLRHGASAGYLADPVQVAVSYLLQSGIEPGALRRLGLPVSAAYAPAPVITSSLGRLFDAVAAITGVCRRATFEGEPAIALENEALSAGTASELKLAEVELLSTDEEMLLLDPRPLIRTVFQLICSRVPAGKVSLWFHQTLVGAFHQALIRLAELNQINTICLSGGSFQNRLLRLELVRRLRGSGFRVYHNQEFPLNDGGIALGQAVALD</sequence>
<feature type="domain" description="YrdC-like" evidence="11">
    <location>
        <begin position="202"/>
        <end position="394"/>
    </location>
</feature>
<dbReference type="InterPro" id="IPR017945">
    <property type="entry name" value="DHBP_synth_RibB-like_a/b_dom"/>
</dbReference>
<evidence type="ECO:0000259" key="11">
    <source>
        <dbReference type="PROSITE" id="PS51163"/>
    </source>
</evidence>
<dbReference type="GO" id="GO:0016874">
    <property type="term" value="F:ligase activity"/>
    <property type="evidence" value="ECO:0007669"/>
    <property type="project" value="UniProtKB-UniRule"/>
</dbReference>
<dbReference type="Pfam" id="PF17788">
    <property type="entry name" value="HypF_C"/>
    <property type="match status" value="1"/>
</dbReference>
<dbReference type="InterPro" id="IPR041440">
    <property type="entry name" value="HypF_C"/>
</dbReference>
<keyword evidence="12" id="KW-0808">Transferase</keyword>
<dbReference type="EMBL" id="DSTU01000007">
    <property type="protein sequence ID" value="HFJ54078.1"/>
    <property type="molecule type" value="Genomic_DNA"/>
</dbReference>
<dbReference type="NCBIfam" id="TIGR00143">
    <property type="entry name" value="hypF"/>
    <property type="match status" value="1"/>
</dbReference>
<feature type="domain" description="Acylphosphatase-like" evidence="10">
    <location>
        <begin position="8"/>
        <end position="92"/>
    </location>
</feature>
<dbReference type="InterPro" id="IPR036046">
    <property type="entry name" value="Acylphosphatase-like_dom_sf"/>
</dbReference>
<comment type="catalytic activity">
    <reaction evidence="9">
        <text>an acyl phosphate + H2O = a carboxylate + phosphate + H(+)</text>
        <dbReference type="Rhea" id="RHEA:14965"/>
        <dbReference type="ChEBI" id="CHEBI:15377"/>
        <dbReference type="ChEBI" id="CHEBI:15378"/>
        <dbReference type="ChEBI" id="CHEBI:29067"/>
        <dbReference type="ChEBI" id="CHEBI:43474"/>
        <dbReference type="ChEBI" id="CHEBI:59918"/>
        <dbReference type="EC" id="3.6.1.7"/>
    </reaction>
</comment>
<evidence type="ECO:0000256" key="6">
    <source>
        <dbReference type="ARBA" id="ARBA00022833"/>
    </source>
</evidence>
<dbReference type="PIRSF" id="PIRSF006256">
    <property type="entry name" value="CMPcnvr_hdrg_mat"/>
    <property type="match status" value="1"/>
</dbReference>
<dbReference type="Pfam" id="PF00708">
    <property type="entry name" value="Acylphosphatase"/>
    <property type="match status" value="1"/>
</dbReference>
<dbReference type="Gene3D" id="3.30.420.360">
    <property type="match status" value="1"/>
</dbReference>
<dbReference type="GO" id="GO:0051604">
    <property type="term" value="P:protein maturation"/>
    <property type="evidence" value="ECO:0007669"/>
    <property type="project" value="TreeGrafter"/>
</dbReference>
<evidence type="ECO:0000256" key="4">
    <source>
        <dbReference type="ARBA" id="ARBA00022723"/>
    </source>
</evidence>
<dbReference type="SUPFAM" id="SSF54975">
    <property type="entry name" value="Acylphosphatase/BLUF domain-like"/>
    <property type="match status" value="1"/>
</dbReference>
<dbReference type="AlphaFoldDB" id="A0A7C1NBN8"/>
<evidence type="ECO:0000256" key="7">
    <source>
        <dbReference type="ARBA" id="ARBA00048220"/>
    </source>
</evidence>
<keyword evidence="5" id="KW-0863">Zinc-finger</keyword>
<evidence type="ECO:0000256" key="2">
    <source>
        <dbReference type="ARBA" id="ARBA00008097"/>
    </source>
</evidence>
<evidence type="ECO:0000256" key="3">
    <source>
        <dbReference type="ARBA" id="ARBA00022598"/>
    </source>
</evidence>
<dbReference type="Gene3D" id="3.30.110.120">
    <property type="match status" value="1"/>
</dbReference>
<dbReference type="PROSITE" id="PS51160">
    <property type="entry name" value="ACYLPHOSPHATASE_3"/>
    <property type="match status" value="1"/>
</dbReference>
<dbReference type="InterPro" id="IPR006070">
    <property type="entry name" value="Sua5-like_dom"/>
</dbReference>